<name>A0AAQ4EA72_AMBAM</name>
<dbReference type="EMBL" id="JARKHS020019534">
    <property type="protein sequence ID" value="KAK8771626.1"/>
    <property type="molecule type" value="Genomic_DNA"/>
</dbReference>
<dbReference type="AlphaFoldDB" id="A0AAQ4EA72"/>
<comment type="caution">
    <text evidence="1">The sequence shown here is derived from an EMBL/GenBank/DDBJ whole genome shotgun (WGS) entry which is preliminary data.</text>
</comment>
<dbReference type="Proteomes" id="UP001321473">
    <property type="component" value="Unassembled WGS sequence"/>
</dbReference>
<gene>
    <name evidence="1" type="ORF">V5799_025131</name>
</gene>
<dbReference type="SUPFAM" id="SSF55486">
    <property type="entry name" value="Metalloproteases ('zincins'), catalytic domain"/>
    <property type="match status" value="1"/>
</dbReference>
<evidence type="ECO:0000313" key="2">
    <source>
        <dbReference type="Proteomes" id="UP001321473"/>
    </source>
</evidence>
<accession>A0AAQ4EA72</accession>
<keyword evidence="2" id="KW-1185">Reference proteome</keyword>
<evidence type="ECO:0000313" key="1">
    <source>
        <dbReference type="EMBL" id="KAK8771626.1"/>
    </source>
</evidence>
<organism evidence="1 2">
    <name type="scientific">Amblyomma americanum</name>
    <name type="common">Lone star tick</name>
    <dbReference type="NCBI Taxonomy" id="6943"/>
    <lineage>
        <taxon>Eukaryota</taxon>
        <taxon>Metazoa</taxon>
        <taxon>Ecdysozoa</taxon>
        <taxon>Arthropoda</taxon>
        <taxon>Chelicerata</taxon>
        <taxon>Arachnida</taxon>
        <taxon>Acari</taxon>
        <taxon>Parasitiformes</taxon>
        <taxon>Ixodida</taxon>
        <taxon>Ixodoidea</taxon>
        <taxon>Ixodidae</taxon>
        <taxon>Amblyomminae</taxon>
        <taxon>Amblyomma</taxon>
    </lineage>
</organism>
<reference evidence="1 2" key="1">
    <citation type="journal article" date="2023" name="Arcadia Sci">
        <title>De novo assembly of a long-read Amblyomma americanum tick genome.</title>
        <authorList>
            <person name="Chou S."/>
            <person name="Poskanzer K.E."/>
            <person name="Rollins M."/>
            <person name="Thuy-Boun P.S."/>
        </authorList>
    </citation>
    <scope>NUCLEOTIDE SEQUENCE [LARGE SCALE GENOMIC DNA]</scope>
    <source>
        <strain evidence="1">F_SG_1</strain>
        <tissue evidence="1">Salivary glands</tissue>
    </source>
</reference>
<proteinExistence type="predicted"/>
<protein>
    <submittedName>
        <fullName evidence="1">Uncharacterized protein</fullName>
    </submittedName>
</protein>
<sequence length="120" mass="12830">MLPSLAAVPKAKPQDLLASTTGLLTAARVAATAASSVAKTAAATEPTSDWFKLRPLWSLFRMSKAQFFYARYAYFRCSDAKAAKDSINQPVRHSADFAAAFGCSMDPDVLKSASCMNDAT</sequence>